<feature type="compositionally biased region" description="Low complexity" evidence="1">
    <location>
        <begin position="515"/>
        <end position="529"/>
    </location>
</feature>
<proteinExistence type="predicted"/>
<organism evidence="2 3">
    <name type="scientific">Megalurothrips usitatus</name>
    <name type="common">bean blossom thrips</name>
    <dbReference type="NCBI Taxonomy" id="439358"/>
    <lineage>
        <taxon>Eukaryota</taxon>
        <taxon>Metazoa</taxon>
        <taxon>Ecdysozoa</taxon>
        <taxon>Arthropoda</taxon>
        <taxon>Hexapoda</taxon>
        <taxon>Insecta</taxon>
        <taxon>Pterygota</taxon>
        <taxon>Neoptera</taxon>
        <taxon>Paraneoptera</taxon>
        <taxon>Thysanoptera</taxon>
        <taxon>Terebrantia</taxon>
        <taxon>Thripoidea</taxon>
        <taxon>Thripidae</taxon>
        <taxon>Megalurothrips</taxon>
    </lineage>
</organism>
<feature type="compositionally biased region" description="Polar residues" evidence="1">
    <location>
        <begin position="79"/>
        <end position="90"/>
    </location>
</feature>
<dbReference type="InterPro" id="IPR001680">
    <property type="entry name" value="WD40_rpt"/>
</dbReference>
<dbReference type="InterPro" id="IPR011047">
    <property type="entry name" value="Quinoprotein_ADH-like_sf"/>
</dbReference>
<evidence type="ECO:0000256" key="1">
    <source>
        <dbReference type="SAM" id="MobiDB-lite"/>
    </source>
</evidence>
<dbReference type="Proteomes" id="UP001075354">
    <property type="component" value="Chromosome 3"/>
</dbReference>
<protein>
    <submittedName>
        <fullName evidence="2">Uncharacterized protein</fullName>
    </submittedName>
</protein>
<sequence>MCLVPRQSLIESETNNRSSLTVSPCVLGTLSTETNTTSPVEKGSFNLTVSSPSSGNQRRRRNSSACESPNYRSPCLGNSRPQQARSSQFEPRSPPFLQQGYHDSRQKKIISDLQRMSQSKLKDLINNPRSGKLDFAVKQLMKEHQAAISRKSRDVAEKRIPAEFLNPKSSDLPPDDSALLADFAIDWSSLPGELISTLGDLFQDFSSESTMLHVDSQLQDSGQEPSLIDSPACDQELPLSCSQNSQEKERNNSTTPKEESPPPVKIRVCQFARENLFSSGVCAEMSLDPSESTDSVYPNCQEEPSFTECISGKNSLNASVSNITPELFENVCVQKLSLDSVASQDSSQLQDSHQHAQIEENSTNQSMVNNNHAQKDVNIESNCLGSPIQLSDSSVIHNEINNAPANIIHNASVMESNSTKAPKNKKSKNNSPPNYRKPYNSESPKSRMKNKHKQKRFVHLEERSWFEDSHSRRNVKSPIVPSHNSSGETTGNKNTTEHEISAENENTTEHEITTENENTTGHENTTGNNADLGNRGDDDNTLIVNNSTNILPVDKQCVSMLPVLMMTVPADGLPDIVCNMSVAEMQKRLEEIDSQLQSLVQERFILSQALKASQSSVTNSETIASAGNNQPIIPTEDVHTVPSSSTSITIEGSADQEMPLNDNQGKKTRDLKRKSSSSDEKLSKKKKKADEAVKNGTLTNFEARTTDCCVLLERMTNKSNKNKSEVIVLDGDDEEEKEQEGKKKKKKNCKEAGKPKGGAKKVHCENPESANISPVKLLFHPCPKIEGNILDTRVFNKNIYAASQNGLLYCMSTNNEIIAIFGEKTQNGCTGVEVVMHPIDHIPYVYTGGGDGVLRVYKSHSYASRKNIQPDITFPISSAIHCMECNWDMLYIGTRAGSIVPFNIKTGSVGEPISLGGYPVLAIKSCLEGPRKVLIVSCRQQPLAVRDAVSGLLLRTIGQSDWNVYSIALYKNWVLCGSNSDKVSVFDFQSGEFIWNLDSGMGVIDMKILCQNFLIGGCYDGRIFFYDLRDRKKLFTFEGPGKMVLSLQYIKKKLFCSSKDSSLSSCKFPKPVLKLLQTHHNVK</sequence>
<gene>
    <name evidence="2" type="ORF">ONE63_006182</name>
</gene>
<keyword evidence="3" id="KW-1185">Reference proteome</keyword>
<dbReference type="SMART" id="SM00320">
    <property type="entry name" value="WD40"/>
    <property type="match status" value="4"/>
</dbReference>
<feature type="compositionally biased region" description="Basic and acidic residues" evidence="1">
    <location>
        <begin position="458"/>
        <end position="471"/>
    </location>
</feature>
<name>A0AAV7XSK3_9NEOP</name>
<dbReference type="GO" id="GO:0016020">
    <property type="term" value="C:membrane"/>
    <property type="evidence" value="ECO:0007669"/>
    <property type="project" value="TreeGrafter"/>
</dbReference>
<feature type="compositionally biased region" description="Basic and acidic residues" evidence="1">
    <location>
        <begin position="495"/>
        <end position="513"/>
    </location>
</feature>
<feature type="compositionally biased region" description="Polar residues" evidence="1">
    <location>
        <begin position="33"/>
        <end position="49"/>
    </location>
</feature>
<feature type="compositionally biased region" description="Basic and acidic residues" evidence="1">
    <location>
        <begin position="246"/>
        <end position="260"/>
    </location>
</feature>
<dbReference type="PANTHER" id="PTHR14435">
    <property type="entry name" value="ZINC FINGER PROTEIN 106"/>
    <property type="match status" value="1"/>
</dbReference>
<dbReference type="InterPro" id="IPR042622">
    <property type="entry name" value="Znf106"/>
</dbReference>
<feature type="region of interest" description="Disordered" evidence="1">
    <location>
        <begin position="344"/>
        <end position="367"/>
    </location>
</feature>
<feature type="compositionally biased region" description="Polar residues" evidence="1">
    <location>
        <begin position="482"/>
        <end position="494"/>
    </location>
</feature>
<dbReference type="GO" id="GO:0017124">
    <property type="term" value="F:SH3 domain binding"/>
    <property type="evidence" value="ECO:0007669"/>
    <property type="project" value="TreeGrafter"/>
</dbReference>
<dbReference type="AlphaFoldDB" id="A0AAV7XSK3"/>
<evidence type="ECO:0000313" key="3">
    <source>
        <dbReference type="Proteomes" id="UP001075354"/>
    </source>
</evidence>
<feature type="compositionally biased region" description="Polar residues" evidence="1">
    <location>
        <begin position="641"/>
        <end position="650"/>
    </location>
</feature>
<dbReference type="GO" id="GO:0005829">
    <property type="term" value="C:cytosol"/>
    <property type="evidence" value="ECO:0007669"/>
    <property type="project" value="TreeGrafter"/>
</dbReference>
<dbReference type="SUPFAM" id="SSF50998">
    <property type="entry name" value="Quinoprotein alcohol dehydrogenase-like"/>
    <property type="match status" value="1"/>
</dbReference>
<dbReference type="EMBL" id="JAPTSV010000003">
    <property type="protein sequence ID" value="KAJ1529399.1"/>
    <property type="molecule type" value="Genomic_DNA"/>
</dbReference>
<dbReference type="PANTHER" id="PTHR14435:SF2">
    <property type="entry name" value="ZINC FINGER PROTEIN 106"/>
    <property type="match status" value="1"/>
</dbReference>
<feature type="compositionally biased region" description="Low complexity" evidence="1">
    <location>
        <begin position="429"/>
        <end position="441"/>
    </location>
</feature>
<feature type="compositionally biased region" description="Basic residues" evidence="1">
    <location>
        <begin position="446"/>
        <end position="457"/>
    </location>
</feature>
<reference evidence="2" key="1">
    <citation type="submission" date="2022-12" db="EMBL/GenBank/DDBJ databases">
        <title>Chromosome-level genome assembly of the bean flower thrips Megalurothrips usitatus.</title>
        <authorList>
            <person name="Ma L."/>
            <person name="Liu Q."/>
            <person name="Li H."/>
            <person name="Cai W."/>
        </authorList>
    </citation>
    <scope>NUCLEOTIDE SEQUENCE</scope>
    <source>
        <strain evidence="2">Cailab_2022a</strain>
    </source>
</reference>
<evidence type="ECO:0000313" key="2">
    <source>
        <dbReference type="EMBL" id="KAJ1529399.1"/>
    </source>
</evidence>
<feature type="compositionally biased region" description="Basic and acidic residues" evidence="1">
    <location>
        <begin position="676"/>
        <end position="690"/>
    </location>
</feature>
<feature type="region of interest" description="Disordered" evidence="1">
    <location>
        <begin position="730"/>
        <end position="765"/>
    </location>
</feature>
<feature type="region of interest" description="Disordered" evidence="1">
    <location>
        <begin position="416"/>
        <end position="540"/>
    </location>
</feature>
<accession>A0AAV7XSK3</accession>
<comment type="caution">
    <text evidence="2">The sequence shown here is derived from an EMBL/GenBank/DDBJ whole genome shotgun (WGS) entry which is preliminary data.</text>
</comment>
<dbReference type="GO" id="GO:0003723">
    <property type="term" value="F:RNA binding"/>
    <property type="evidence" value="ECO:0007669"/>
    <property type="project" value="InterPro"/>
</dbReference>
<feature type="region of interest" description="Disordered" evidence="1">
    <location>
        <begin position="238"/>
        <end position="264"/>
    </location>
</feature>
<feature type="region of interest" description="Disordered" evidence="1">
    <location>
        <begin position="625"/>
        <end position="690"/>
    </location>
</feature>
<dbReference type="Gene3D" id="2.130.10.10">
    <property type="entry name" value="YVTN repeat-like/Quinoprotein amine dehydrogenase"/>
    <property type="match status" value="1"/>
</dbReference>
<dbReference type="InterPro" id="IPR015943">
    <property type="entry name" value="WD40/YVTN_repeat-like_dom_sf"/>
</dbReference>
<feature type="region of interest" description="Disordered" evidence="1">
    <location>
        <begin position="33"/>
        <end position="102"/>
    </location>
</feature>